<evidence type="ECO:0000313" key="4">
    <source>
        <dbReference type="Proteomes" id="UP000233837"/>
    </source>
</evidence>
<feature type="chain" id="PRO_5014136267" evidence="2">
    <location>
        <begin position="20"/>
        <end position="156"/>
    </location>
</feature>
<proteinExistence type="predicted"/>
<keyword evidence="4" id="KW-1185">Reference proteome</keyword>
<dbReference type="AlphaFoldDB" id="A0A2I0W075"/>
<keyword evidence="2" id="KW-0732">Signal</keyword>
<organism evidence="3 4">
    <name type="scientific">Dendrobium catenatum</name>
    <dbReference type="NCBI Taxonomy" id="906689"/>
    <lineage>
        <taxon>Eukaryota</taxon>
        <taxon>Viridiplantae</taxon>
        <taxon>Streptophyta</taxon>
        <taxon>Embryophyta</taxon>
        <taxon>Tracheophyta</taxon>
        <taxon>Spermatophyta</taxon>
        <taxon>Magnoliopsida</taxon>
        <taxon>Liliopsida</taxon>
        <taxon>Asparagales</taxon>
        <taxon>Orchidaceae</taxon>
        <taxon>Epidendroideae</taxon>
        <taxon>Malaxideae</taxon>
        <taxon>Dendrobiinae</taxon>
        <taxon>Dendrobium</taxon>
    </lineage>
</organism>
<sequence>MVDLIHDFCCCIWFYGVLGVPVDPALSSNFVSDLGRTFWDFGCLSFSTKSSSFFEELDALFLGLLKWQLCFRRLLLLGTFLQSDNDVQGQIFLLPWTANVATGHVTSSLVSRLCDGLLLHLRQPELLLAAGGIKLILLMIGSGPFNLLSLLIVMSP</sequence>
<keyword evidence="1" id="KW-0812">Transmembrane</keyword>
<dbReference type="EMBL" id="KZ503041">
    <property type="protein sequence ID" value="PKU69064.1"/>
    <property type="molecule type" value="Genomic_DNA"/>
</dbReference>
<reference evidence="3 4" key="2">
    <citation type="journal article" date="2017" name="Nature">
        <title>The Apostasia genome and the evolution of orchids.</title>
        <authorList>
            <person name="Zhang G.Q."/>
            <person name="Liu K.W."/>
            <person name="Li Z."/>
            <person name="Lohaus R."/>
            <person name="Hsiao Y.Y."/>
            <person name="Niu S.C."/>
            <person name="Wang J.Y."/>
            <person name="Lin Y.C."/>
            <person name="Xu Q."/>
            <person name="Chen L.J."/>
            <person name="Yoshida K."/>
            <person name="Fujiwara S."/>
            <person name="Wang Z.W."/>
            <person name="Zhang Y.Q."/>
            <person name="Mitsuda N."/>
            <person name="Wang M."/>
            <person name="Liu G.H."/>
            <person name="Pecoraro L."/>
            <person name="Huang H.X."/>
            <person name="Xiao X.J."/>
            <person name="Lin M."/>
            <person name="Wu X.Y."/>
            <person name="Wu W.L."/>
            <person name="Chen Y.Y."/>
            <person name="Chang S.B."/>
            <person name="Sakamoto S."/>
            <person name="Ohme-Takagi M."/>
            <person name="Yagi M."/>
            <person name="Zeng S.J."/>
            <person name="Shen C.Y."/>
            <person name="Yeh C.M."/>
            <person name="Luo Y.B."/>
            <person name="Tsai W.C."/>
            <person name="Van de Peer Y."/>
            <person name="Liu Z.J."/>
        </authorList>
    </citation>
    <scope>NUCLEOTIDE SEQUENCE [LARGE SCALE GENOMIC DNA]</scope>
    <source>
        <tissue evidence="3">The whole plant</tissue>
    </source>
</reference>
<keyword evidence="1" id="KW-0472">Membrane</keyword>
<dbReference type="Proteomes" id="UP000233837">
    <property type="component" value="Unassembled WGS sequence"/>
</dbReference>
<evidence type="ECO:0000256" key="1">
    <source>
        <dbReference type="SAM" id="Phobius"/>
    </source>
</evidence>
<keyword evidence="1" id="KW-1133">Transmembrane helix</keyword>
<evidence type="ECO:0000256" key="2">
    <source>
        <dbReference type="SAM" id="SignalP"/>
    </source>
</evidence>
<reference evidence="3 4" key="1">
    <citation type="journal article" date="2016" name="Sci. Rep.">
        <title>The Dendrobium catenatum Lindl. genome sequence provides insights into polysaccharide synthase, floral development and adaptive evolution.</title>
        <authorList>
            <person name="Zhang G.Q."/>
            <person name="Xu Q."/>
            <person name="Bian C."/>
            <person name="Tsai W.C."/>
            <person name="Yeh C.M."/>
            <person name="Liu K.W."/>
            <person name="Yoshida K."/>
            <person name="Zhang L.S."/>
            <person name="Chang S.B."/>
            <person name="Chen F."/>
            <person name="Shi Y."/>
            <person name="Su Y.Y."/>
            <person name="Zhang Y.Q."/>
            <person name="Chen L.J."/>
            <person name="Yin Y."/>
            <person name="Lin M."/>
            <person name="Huang H."/>
            <person name="Deng H."/>
            <person name="Wang Z.W."/>
            <person name="Zhu S.L."/>
            <person name="Zhao X."/>
            <person name="Deng C."/>
            <person name="Niu S.C."/>
            <person name="Huang J."/>
            <person name="Wang M."/>
            <person name="Liu G.H."/>
            <person name="Yang H.J."/>
            <person name="Xiao X.J."/>
            <person name="Hsiao Y.Y."/>
            <person name="Wu W.L."/>
            <person name="Chen Y.Y."/>
            <person name="Mitsuda N."/>
            <person name="Ohme-Takagi M."/>
            <person name="Luo Y.B."/>
            <person name="Van de Peer Y."/>
            <person name="Liu Z.J."/>
        </authorList>
    </citation>
    <scope>NUCLEOTIDE SEQUENCE [LARGE SCALE GENOMIC DNA]</scope>
    <source>
        <tissue evidence="3">The whole plant</tissue>
    </source>
</reference>
<accession>A0A2I0W075</accession>
<feature type="transmembrane region" description="Helical" evidence="1">
    <location>
        <begin position="126"/>
        <end position="154"/>
    </location>
</feature>
<name>A0A2I0W075_9ASPA</name>
<evidence type="ECO:0000313" key="3">
    <source>
        <dbReference type="EMBL" id="PKU69064.1"/>
    </source>
</evidence>
<gene>
    <name evidence="3" type="ORF">MA16_Dca002333</name>
</gene>
<protein>
    <submittedName>
        <fullName evidence="3">Uncharacterized protein</fullName>
    </submittedName>
</protein>
<feature type="signal peptide" evidence="2">
    <location>
        <begin position="1"/>
        <end position="19"/>
    </location>
</feature>